<protein>
    <submittedName>
        <fullName evidence="5">AsnC family transcriptional regulator</fullName>
    </submittedName>
</protein>
<dbReference type="Proteomes" id="UP000235803">
    <property type="component" value="Unassembled WGS sequence"/>
</dbReference>
<dbReference type="PROSITE" id="PS50956">
    <property type="entry name" value="HTH_ASNC_2"/>
    <property type="match status" value="1"/>
</dbReference>
<dbReference type="PRINTS" id="PR00033">
    <property type="entry name" value="HTHASNC"/>
</dbReference>
<dbReference type="RefSeq" id="WP_102653359.1">
    <property type="nucleotide sequence ID" value="NZ_PNRF01000020.1"/>
</dbReference>
<dbReference type="GO" id="GO:0043200">
    <property type="term" value="P:response to amino acid"/>
    <property type="evidence" value="ECO:0007669"/>
    <property type="project" value="TreeGrafter"/>
</dbReference>
<evidence type="ECO:0000256" key="3">
    <source>
        <dbReference type="ARBA" id="ARBA00023163"/>
    </source>
</evidence>
<dbReference type="InterPro" id="IPR000485">
    <property type="entry name" value="AsnC-type_HTH_dom"/>
</dbReference>
<dbReference type="Gene3D" id="3.30.70.920">
    <property type="match status" value="1"/>
</dbReference>
<dbReference type="GO" id="GO:0005829">
    <property type="term" value="C:cytosol"/>
    <property type="evidence" value="ECO:0007669"/>
    <property type="project" value="TreeGrafter"/>
</dbReference>
<dbReference type="PANTHER" id="PTHR30154">
    <property type="entry name" value="LEUCINE-RESPONSIVE REGULATORY PROTEIN"/>
    <property type="match status" value="1"/>
</dbReference>
<evidence type="ECO:0000256" key="1">
    <source>
        <dbReference type="ARBA" id="ARBA00023015"/>
    </source>
</evidence>
<dbReference type="PANTHER" id="PTHR30154:SF34">
    <property type="entry name" value="TRANSCRIPTIONAL REGULATOR AZLB"/>
    <property type="match status" value="1"/>
</dbReference>
<dbReference type="InterPro" id="IPR036388">
    <property type="entry name" value="WH-like_DNA-bd_sf"/>
</dbReference>
<comment type="caution">
    <text evidence="5">The sequence shown here is derived from an EMBL/GenBank/DDBJ whole genome shotgun (WGS) entry which is preliminary data.</text>
</comment>
<dbReference type="InterPro" id="IPR036390">
    <property type="entry name" value="WH_DNA-bd_sf"/>
</dbReference>
<name>A0A2N7U4I5_9GAMM</name>
<keyword evidence="2" id="KW-0238">DNA-binding</keyword>
<dbReference type="SUPFAM" id="SSF46785">
    <property type="entry name" value="Winged helix' DNA-binding domain"/>
    <property type="match status" value="1"/>
</dbReference>
<dbReference type="OrthoDB" id="8590699at2"/>
<organism evidence="5 6">
    <name type="scientific">Billgrantia endophytica</name>
    <dbReference type="NCBI Taxonomy" id="2033802"/>
    <lineage>
        <taxon>Bacteria</taxon>
        <taxon>Pseudomonadati</taxon>
        <taxon>Pseudomonadota</taxon>
        <taxon>Gammaproteobacteria</taxon>
        <taxon>Oceanospirillales</taxon>
        <taxon>Halomonadaceae</taxon>
        <taxon>Billgrantia</taxon>
    </lineage>
</organism>
<dbReference type="InterPro" id="IPR011991">
    <property type="entry name" value="ArsR-like_HTH"/>
</dbReference>
<reference evidence="5 6" key="1">
    <citation type="submission" date="2018-01" db="EMBL/GenBank/DDBJ databases">
        <title>Halomonas endophytica sp. nov., isolated from storage liquid in the stems of Populus euphratica.</title>
        <authorList>
            <person name="Chen C."/>
        </authorList>
    </citation>
    <scope>NUCLEOTIDE SEQUENCE [LARGE SCALE GENOMIC DNA]</scope>
    <source>
        <strain evidence="5 6">MC28</strain>
    </source>
</reference>
<dbReference type="AlphaFoldDB" id="A0A2N7U4I5"/>
<feature type="domain" description="HTH asnC-type" evidence="4">
    <location>
        <begin position="6"/>
        <end position="67"/>
    </location>
</feature>
<dbReference type="FunFam" id="1.10.10.10:FF:000186">
    <property type="entry name" value="AsnC family transcriptional regulator"/>
    <property type="match status" value="1"/>
</dbReference>
<dbReference type="InterPro" id="IPR019888">
    <property type="entry name" value="Tscrpt_reg_AsnC-like"/>
</dbReference>
<dbReference type="SUPFAM" id="SSF54909">
    <property type="entry name" value="Dimeric alpha+beta barrel"/>
    <property type="match status" value="1"/>
</dbReference>
<dbReference type="InterPro" id="IPR011008">
    <property type="entry name" value="Dimeric_a/b-barrel"/>
</dbReference>
<dbReference type="GO" id="GO:0043565">
    <property type="term" value="F:sequence-specific DNA binding"/>
    <property type="evidence" value="ECO:0007669"/>
    <property type="project" value="InterPro"/>
</dbReference>
<dbReference type="Pfam" id="PF01037">
    <property type="entry name" value="AsnC_trans_reg"/>
    <property type="match status" value="1"/>
</dbReference>
<dbReference type="CDD" id="cd00090">
    <property type="entry name" value="HTH_ARSR"/>
    <property type="match status" value="1"/>
</dbReference>
<evidence type="ECO:0000259" key="4">
    <source>
        <dbReference type="PROSITE" id="PS50956"/>
    </source>
</evidence>
<dbReference type="GO" id="GO:0006355">
    <property type="term" value="P:regulation of DNA-templated transcription"/>
    <property type="evidence" value="ECO:0007669"/>
    <property type="project" value="UniProtKB-ARBA"/>
</dbReference>
<proteinExistence type="predicted"/>
<dbReference type="Pfam" id="PF13412">
    <property type="entry name" value="HTH_24"/>
    <property type="match status" value="1"/>
</dbReference>
<dbReference type="EMBL" id="PNRF01000020">
    <property type="protein sequence ID" value="PMR75345.1"/>
    <property type="molecule type" value="Genomic_DNA"/>
</dbReference>
<sequence>MRPMKLDRIDHKLLEALQLDARLTTAELAERVSLSPSPCARRIRRLEHEGLITRYRAELDKGKLGLDITIFVQVRLSQHQDTLVEQFEETVRSMPEVINCHTVSGAFDYLLHVITADLGNYEQWVRRLQKLPMVNIVDSSFAIRTIKENGSLPLPGE</sequence>
<evidence type="ECO:0000256" key="2">
    <source>
        <dbReference type="ARBA" id="ARBA00023125"/>
    </source>
</evidence>
<accession>A0A2N7U4I5</accession>
<keyword evidence="3" id="KW-0804">Transcription</keyword>
<dbReference type="SMART" id="SM00344">
    <property type="entry name" value="HTH_ASNC"/>
    <property type="match status" value="1"/>
</dbReference>
<gene>
    <name evidence="5" type="ORF">C1H69_10515</name>
</gene>
<dbReference type="InterPro" id="IPR019887">
    <property type="entry name" value="Tscrpt_reg_AsnC/Lrp_C"/>
</dbReference>
<keyword evidence="6" id="KW-1185">Reference proteome</keyword>
<keyword evidence="1" id="KW-0805">Transcription regulation</keyword>
<evidence type="ECO:0000313" key="6">
    <source>
        <dbReference type="Proteomes" id="UP000235803"/>
    </source>
</evidence>
<evidence type="ECO:0000313" key="5">
    <source>
        <dbReference type="EMBL" id="PMR75345.1"/>
    </source>
</evidence>
<dbReference type="Gene3D" id="1.10.10.10">
    <property type="entry name" value="Winged helix-like DNA-binding domain superfamily/Winged helix DNA-binding domain"/>
    <property type="match status" value="1"/>
</dbReference>